<dbReference type="Proteomes" id="UP000569914">
    <property type="component" value="Unassembled WGS sequence"/>
</dbReference>
<sequence>MGCGRLTGRRPADNSARGARVAHPGFDPLACRRRSIAWTLARRPVNPVPRCPKHIAGPPPASRTPADVRFRPREPQPRAPHKPVHHRPRDLQPRAPPATRTPRPAPRPRHLRPRATRPRAPPTMRSSAPRSPAPRNPAPRNPAPRNPAQRNPAQRNPALCSPGLCSFRPAQLRPRAPSAHTLRPGSHLGPCPTPPYAVATRPRTRRPVQLDPRAPQSRAPPAPHSSGPRSGPAPRRGPGLAPASPSLQPPMPIPHSHRSVDWAQKQRHAAKTPAFVTGRRS</sequence>
<feature type="compositionally biased region" description="Basic residues" evidence="1">
    <location>
        <begin position="79"/>
        <end position="88"/>
    </location>
</feature>
<feature type="compositionally biased region" description="Basic and acidic residues" evidence="1">
    <location>
        <begin position="66"/>
        <end position="76"/>
    </location>
</feature>
<keyword evidence="3" id="KW-1185">Reference proteome</keyword>
<feature type="compositionally biased region" description="Low complexity" evidence="1">
    <location>
        <begin position="224"/>
        <end position="245"/>
    </location>
</feature>
<dbReference type="AlphaFoldDB" id="A0A7Y9LBY0"/>
<gene>
    <name evidence="2" type="ORF">BKA15_001605</name>
</gene>
<feature type="compositionally biased region" description="Low complexity" evidence="1">
    <location>
        <begin position="146"/>
        <end position="158"/>
    </location>
</feature>
<feature type="region of interest" description="Disordered" evidence="1">
    <location>
        <begin position="1"/>
        <end position="27"/>
    </location>
</feature>
<proteinExistence type="predicted"/>
<accession>A0A7Y9LBY0</accession>
<name>A0A7Y9LBY0_9ACTN</name>
<organism evidence="2 3">
    <name type="scientific">Microlunatus parietis</name>
    <dbReference type="NCBI Taxonomy" id="682979"/>
    <lineage>
        <taxon>Bacteria</taxon>
        <taxon>Bacillati</taxon>
        <taxon>Actinomycetota</taxon>
        <taxon>Actinomycetes</taxon>
        <taxon>Propionibacteriales</taxon>
        <taxon>Propionibacteriaceae</taxon>
        <taxon>Microlunatus</taxon>
    </lineage>
</organism>
<feature type="region of interest" description="Disordered" evidence="1">
    <location>
        <begin position="41"/>
        <end position="281"/>
    </location>
</feature>
<evidence type="ECO:0000313" key="3">
    <source>
        <dbReference type="Proteomes" id="UP000569914"/>
    </source>
</evidence>
<feature type="compositionally biased region" description="Basic residues" evidence="1">
    <location>
        <begin position="106"/>
        <end position="117"/>
    </location>
</feature>
<reference evidence="2 3" key="1">
    <citation type="submission" date="2020-07" db="EMBL/GenBank/DDBJ databases">
        <title>Sequencing the genomes of 1000 actinobacteria strains.</title>
        <authorList>
            <person name="Klenk H.-P."/>
        </authorList>
    </citation>
    <scope>NUCLEOTIDE SEQUENCE [LARGE SCALE GENOMIC DNA]</scope>
    <source>
        <strain evidence="2 3">DSM 22083</strain>
    </source>
</reference>
<feature type="compositionally biased region" description="Pro residues" evidence="1">
    <location>
        <begin position="131"/>
        <end position="145"/>
    </location>
</feature>
<protein>
    <submittedName>
        <fullName evidence="2">Uncharacterized protein</fullName>
    </submittedName>
</protein>
<dbReference type="EMBL" id="JACCBU010000001">
    <property type="protein sequence ID" value="NYE70276.1"/>
    <property type="molecule type" value="Genomic_DNA"/>
</dbReference>
<evidence type="ECO:0000256" key="1">
    <source>
        <dbReference type="SAM" id="MobiDB-lite"/>
    </source>
</evidence>
<comment type="caution">
    <text evidence="2">The sequence shown here is derived from an EMBL/GenBank/DDBJ whole genome shotgun (WGS) entry which is preliminary data.</text>
</comment>
<evidence type="ECO:0000313" key="2">
    <source>
        <dbReference type="EMBL" id="NYE70276.1"/>
    </source>
</evidence>